<dbReference type="EMBL" id="CP013615">
    <property type="protein sequence ID" value="AMN31381.1"/>
    <property type="molecule type" value="Genomic_DNA"/>
</dbReference>
<dbReference type="RefSeq" id="WP_061429955.1">
    <property type="nucleotide sequence ID" value="NZ_CATNZX010000001.1"/>
</dbReference>
<evidence type="ECO:0000313" key="2">
    <source>
        <dbReference type="Proteomes" id="UP000070260"/>
    </source>
</evidence>
<protein>
    <submittedName>
        <fullName evidence="1">Uncharacterized protein</fullName>
    </submittedName>
</protein>
<dbReference type="Proteomes" id="UP000070260">
    <property type="component" value="Plasmid pJFP838A"/>
</dbReference>
<accession>A0A140GS72</accession>
<proteinExistence type="predicted"/>
<gene>
    <name evidence="1" type="ORF">JFP838_pA0465</name>
</gene>
<reference evidence="1 2" key="1">
    <citation type="journal article" date="2016" name="PLoS ONE">
        <title>Plasmid Characterization and Chromosome Analysis of Two netF+ Clostridium perfringens Isolates Associated with Foal and Canine Necrotizing Enteritis.</title>
        <authorList>
            <person name="Mehdizadeh Gohari I."/>
            <person name="Kropinski A.M."/>
            <person name="Weese S.J."/>
            <person name="Parreira V.R."/>
            <person name="Whitehead A.E."/>
            <person name="Boerlin P."/>
            <person name="Prescott J.F."/>
        </authorList>
    </citation>
    <scope>NUCLEOTIDE SEQUENCE [LARGE SCALE GENOMIC DNA]</scope>
    <source>
        <strain evidence="1 2">JP838</strain>
        <plasmid evidence="2">Plasmid pJFP838A</plasmid>
    </source>
</reference>
<organism evidence="1 2">
    <name type="scientific">Clostridium perfringens</name>
    <dbReference type="NCBI Taxonomy" id="1502"/>
    <lineage>
        <taxon>Bacteria</taxon>
        <taxon>Bacillati</taxon>
        <taxon>Bacillota</taxon>
        <taxon>Clostridia</taxon>
        <taxon>Eubacteriales</taxon>
        <taxon>Clostridiaceae</taxon>
        <taxon>Clostridium</taxon>
    </lineage>
</organism>
<geneLocation type="plasmid" evidence="1 2">
    <name>pJFP838A</name>
</geneLocation>
<sequence>MLNVNEEKTKELLNGINEQGVKLENLGLLLTKSGLLVKVHVGRIRGNTKINVKAFGVNDENVLKFMDDYFINGAFDYVGLQMNKKLKSIEANLRKELKERAIGYDGQFLTIPDFRDFKEVFNREKKRYISIRDEIFNDWDNIICNFKKRLKDSLFKMGCEDPNIYQGIIDDIPSKEKYKESFYMEMSLSAFPVLENKSYFDLDIFEELEASKRNDALNCIEDIIRTILSKTFDVLDNTLKIIDEKGCLRGKSKSSFINNIKNLKIRNISGNYFVNEVINDLECSANLLDNGLFDDFLEYGEELLVKIYGYLKAYNLLNKIDFRKTFYSIEQLDMILKIHENSQKKKQNQTV</sequence>
<keyword evidence="1" id="KW-0614">Plasmid</keyword>
<dbReference type="OrthoDB" id="144232at2"/>
<name>A0A140GS72_CLOPF</name>
<dbReference type="AlphaFoldDB" id="A0A140GS72"/>
<evidence type="ECO:0000313" key="1">
    <source>
        <dbReference type="EMBL" id="AMN31381.1"/>
    </source>
</evidence>
<dbReference type="PATRIC" id="fig|1502.177.peg.3676"/>